<evidence type="ECO:0000256" key="4">
    <source>
        <dbReference type="ARBA" id="ARBA00022737"/>
    </source>
</evidence>
<evidence type="ECO:0000259" key="5">
    <source>
        <dbReference type="Pfam" id="PF08548"/>
    </source>
</evidence>
<feature type="domain" description="Peptidase M10 serralysin C-terminal" evidence="5">
    <location>
        <begin position="73"/>
        <end position="214"/>
    </location>
</feature>
<evidence type="ECO:0000256" key="3">
    <source>
        <dbReference type="ARBA" id="ARBA00022525"/>
    </source>
</evidence>
<comment type="cofactor">
    <cofactor evidence="1">
        <name>Ca(2+)</name>
        <dbReference type="ChEBI" id="CHEBI:29108"/>
    </cofactor>
</comment>
<keyword evidence="3" id="KW-0964">Secreted</keyword>
<dbReference type="InterPro" id="IPR013858">
    <property type="entry name" value="Peptidase_M10B_C"/>
</dbReference>
<keyword evidence="7" id="KW-1185">Reference proteome</keyword>
<dbReference type="EC" id="3.1.3.1" evidence="6"/>
<dbReference type="InterPro" id="IPR011049">
    <property type="entry name" value="Serralysin-like_metalloprot_C"/>
</dbReference>
<geneLocation type="plasmid" evidence="6 7">
    <name>C</name>
</geneLocation>
<dbReference type="Pfam" id="PF00353">
    <property type="entry name" value="HemolysinCabind"/>
    <property type="match status" value="1"/>
</dbReference>
<keyword evidence="6" id="KW-0614">Plasmid</keyword>
<dbReference type="InterPro" id="IPR001343">
    <property type="entry name" value="Hemolysn_Ca-bd"/>
</dbReference>
<sequence>MQFSDGSNVYSGTGFTYEGGVPVSGTVTGIAEYDDENSAVHKLEGISISAASMVAAARTGETNDDEALILKALKGNDSVVGSEDGDHLFAGAGNDLIKGNGGDDTILSGAGADRFVGGTGRDFFTFAAVSDSTPSLATRDTILDFSRVSGNMDTIDLSAIDANTKVSGNQSFSFIGTRSFSGSGGELKYVSKASDSWVLADVNGDKKVDFAIHFDDAITFTSGMFWL</sequence>
<reference evidence="6 7" key="1">
    <citation type="submission" date="2015-10" db="EMBL/GenBank/DDBJ databases">
        <title>Genomic differences between typical nodule nitrogen-fixing rhizobial strains and those coming from bean seeds.</title>
        <authorList>
            <person name="Peralta H."/>
            <person name="Aguilar-Vera A."/>
            <person name="Diaz R."/>
            <person name="Mora Y."/>
            <person name="Martinez-Batallar G."/>
            <person name="Salazar E."/>
            <person name="Vargas-Lagunas C."/>
            <person name="Encarnacion S."/>
            <person name="Girard L."/>
            <person name="Mora J."/>
        </authorList>
    </citation>
    <scope>NUCLEOTIDE SEQUENCE [LARGE SCALE GENOMIC DNA]</scope>
    <source>
        <strain evidence="6 7">CFNEI 73</strain>
        <plasmid evidence="6 7">C</plasmid>
    </source>
</reference>
<dbReference type="Gene3D" id="2.150.10.10">
    <property type="entry name" value="Serralysin-like metalloprotease, C-terminal"/>
    <property type="match status" value="1"/>
</dbReference>
<dbReference type="GO" id="GO:0004035">
    <property type="term" value="F:alkaline phosphatase activity"/>
    <property type="evidence" value="ECO:0007669"/>
    <property type="project" value="UniProtKB-EC"/>
</dbReference>
<dbReference type="GO" id="GO:0005615">
    <property type="term" value="C:extracellular space"/>
    <property type="evidence" value="ECO:0007669"/>
    <property type="project" value="InterPro"/>
</dbReference>
<keyword evidence="4" id="KW-0677">Repeat</keyword>
<dbReference type="GO" id="GO:0005509">
    <property type="term" value="F:calcium ion binding"/>
    <property type="evidence" value="ECO:0007669"/>
    <property type="project" value="InterPro"/>
</dbReference>
<evidence type="ECO:0000313" key="7">
    <source>
        <dbReference type="Proteomes" id="UP000182306"/>
    </source>
</evidence>
<dbReference type="KEGG" id="same:SAMCFNEI73_pC1695"/>
<keyword evidence="6" id="KW-0378">Hydrolase</keyword>
<evidence type="ECO:0000313" key="6">
    <source>
        <dbReference type="EMBL" id="APG95399.1"/>
    </source>
</evidence>
<comment type="subcellular location">
    <subcellularLocation>
        <location evidence="2">Secreted</location>
    </subcellularLocation>
</comment>
<dbReference type="Proteomes" id="UP000182306">
    <property type="component" value="Plasmid C"/>
</dbReference>
<accession>A0A1L3LZ59</accession>
<gene>
    <name evidence="6" type="ORF">SAMCFNEI73_pC1695</name>
</gene>
<name>A0A1L3LZ59_9HYPH</name>
<dbReference type="AlphaFoldDB" id="A0A1L3LZ59"/>
<evidence type="ECO:0000256" key="1">
    <source>
        <dbReference type="ARBA" id="ARBA00001913"/>
    </source>
</evidence>
<organism evidence="6 7">
    <name type="scientific">Sinorhizobium americanum</name>
    <dbReference type="NCBI Taxonomy" id="194963"/>
    <lineage>
        <taxon>Bacteria</taxon>
        <taxon>Pseudomonadati</taxon>
        <taxon>Pseudomonadota</taxon>
        <taxon>Alphaproteobacteria</taxon>
        <taxon>Hyphomicrobiales</taxon>
        <taxon>Rhizobiaceae</taxon>
        <taxon>Sinorhizobium/Ensifer group</taxon>
        <taxon>Sinorhizobium</taxon>
    </lineage>
</organism>
<dbReference type="EMBL" id="CP013110">
    <property type="protein sequence ID" value="APG95399.1"/>
    <property type="molecule type" value="Genomic_DNA"/>
</dbReference>
<dbReference type="SUPFAM" id="SSF51120">
    <property type="entry name" value="beta-Roll"/>
    <property type="match status" value="1"/>
</dbReference>
<dbReference type="PRINTS" id="PR00313">
    <property type="entry name" value="CABNDNGRPT"/>
</dbReference>
<proteinExistence type="predicted"/>
<dbReference type="Pfam" id="PF08548">
    <property type="entry name" value="Peptidase_M10_C"/>
    <property type="match status" value="1"/>
</dbReference>
<protein>
    <submittedName>
        <fullName evidence="6">Alkaline phosphatase</fullName>
        <ecNumber evidence="6">3.1.3.1</ecNumber>
    </submittedName>
</protein>
<evidence type="ECO:0000256" key="2">
    <source>
        <dbReference type="ARBA" id="ARBA00004613"/>
    </source>
</evidence>